<name>A0A1I7ZB01_9BILA</name>
<evidence type="ECO:0000313" key="3">
    <source>
        <dbReference type="WBParaSite" id="L893_g24539.t1"/>
    </source>
</evidence>
<proteinExistence type="predicted"/>
<reference evidence="3" key="1">
    <citation type="submission" date="2016-11" db="UniProtKB">
        <authorList>
            <consortium name="WormBaseParasite"/>
        </authorList>
    </citation>
    <scope>IDENTIFICATION</scope>
</reference>
<evidence type="ECO:0000256" key="1">
    <source>
        <dbReference type="SAM" id="MobiDB-lite"/>
    </source>
</evidence>
<dbReference type="Proteomes" id="UP000095287">
    <property type="component" value="Unplaced"/>
</dbReference>
<dbReference type="AlphaFoldDB" id="A0A1I7ZB01"/>
<dbReference type="WBParaSite" id="L893_g24539.t1">
    <property type="protein sequence ID" value="L893_g24539.t1"/>
    <property type="gene ID" value="L893_g24539"/>
</dbReference>
<sequence>MDDGILSQLQAQQHMESALELSSVSSCQLVDCSRIDASTAEKEVMSGSGRPFVERRSCEKARHVPNMKFMFLRDARRTSKERETAAARAGNNGPSRLDGLCQPVEHMQNGQQVSRISALFTKAHYSAKWLDRGRRSLTGAVAITPS</sequence>
<organism evidence="2 3">
    <name type="scientific">Steinernema glaseri</name>
    <dbReference type="NCBI Taxonomy" id="37863"/>
    <lineage>
        <taxon>Eukaryota</taxon>
        <taxon>Metazoa</taxon>
        <taxon>Ecdysozoa</taxon>
        <taxon>Nematoda</taxon>
        <taxon>Chromadorea</taxon>
        <taxon>Rhabditida</taxon>
        <taxon>Tylenchina</taxon>
        <taxon>Panagrolaimomorpha</taxon>
        <taxon>Strongyloidoidea</taxon>
        <taxon>Steinernematidae</taxon>
        <taxon>Steinernema</taxon>
    </lineage>
</organism>
<evidence type="ECO:0000313" key="2">
    <source>
        <dbReference type="Proteomes" id="UP000095287"/>
    </source>
</evidence>
<feature type="region of interest" description="Disordered" evidence="1">
    <location>
        <begin position="76"/>
        <end position="101"/>
    </location>
</feature>
<keyword evidence="2" id="KW-1185">Reference proteome</keyword>
<protein>
    <submittedName>
        <fullName evidence="3">Uncharacterized protein</fullName>
    </submittedName>
</protein>
<accession>A0A1I7ZB01</accession>
<feature type="compositionally biased region" description="Basic and acidic residues" evidence="1">
    <location>
        <begin position="76"/>
        <end position="85"/>
    </location>
</feature>